<dbReference type="OrthoDB" id="445712at2759"/>
<dbReference type="GO" id="GO:0016779">
    <property type="term" value="F:nucleotidyltransferase activity"/>
    <property type="evidence" value="ECO:0007669"/>
    <property type="project" value="InterPro"/>
</dbReference>
<evidence type="ECO:0000256" key="5">
    <source>
        <dbReference type="SAM" id="MobiDB-lite"/>
    </source>
</evidence>
<dbReference type="GO" id="GO:0001680">
    <property type="term" value="P:tRNA 3'-terminal CCA addition"/>
    <property type="evidence" value="ECO:0007669"/>
    <property type="project" value="UniProtKB-ARBA"/>
</dbReference>
<dbReference type="EMBL" id="CAJHUC010001608">
    <property type="protein sequence ID" value="CAD7701693.1"/>
    <property type="molecule type" value="Genomic_DNA"/>
</dbReference>
<evidence type="ECO:0000256" key="3">
    <source>
        <dbReference type="ARBA" id="ARBA00022741"/>
    </source>
</evidence>
<dbReference type="InterPro" id="IPR002646">
    <property type="entry name" value="PolA_pol_head_dom"/>
</dbReference>
<name>A0A8S1J2B9_9CHLO</name>
<keyword evidence="9" id="KW-1185">Reference proteome</keyword>
<organism evidence="8 9">
    <name type="scientific">Ostreobium quekettii</name>
    <dbReference type="NCBI Taxonomy" id="121088"/>
    <lineage>
        <taxon>Eukaryota</taxon>
        <taxon>Viridiplantae</taxon>
        <taxon>Chlorophyta</taxon>
        <taxon>core chlorophytes</taxon>
        <taxon>Ulvophyceae</taxon>
        <taxon>TCBD clade</taxon>
        <taxon>Bryopsidales</taxon>
        <taxon>Ostreobineae</taxon>
        <taxon>Ostreobiaceae</taxon>
        <taxon>Ostreobium</taxon>
    </lineage>
</organism>
<evidence type="ECO:0000259" key="6">
    <source>
        <dbReference type="Pfam" id="PF01743"/>
    </source>
</evidence>
<feature type="compositionally biased region" description="Polar residues" evidence="5">
    <location>
        <begin position="535"/>
        <end position="547"/>
    </location>
</feature>
<dbReference type="PANTHER" id="PTHR43051:SF1">
    <property type="entry name" value="POLYNUCLEOTIDE ADENYLYLTRANSFERASE FAMILY PROTEIN"/>
    <property type="match status" value="1"/>
</dbReference>
<reference evidence="8" key="1">
    <citation type="submission" date="2020-12" db="EMBL/GenBank/DDBJ databases">
        <authorList>
            <person name="Iha C."/>
        </authorList>
    </citation>
    <scope>NUCLEOTIDE SEQUENCE</scope>
</reference>
<dbReference type="CDD" id="cd05398">
    <property type="entry name" value="NT_ClassII-CCAase"/>
    <property type="match status" value="1"/>
</dbReference>
<protein>
    <submittedName>
        <fullName evidence="8">Uncharacterized protein</fullName>
    </submittedName>
</protein>
<feature type="region of interest" description="Disordered" evidence="5">
    <location>
        <begin position="526"/>
        <end position="547"/>
    </location>
</feature>
<evidence type="ECO:0000313" key="9">
    <source>
        <dbReference type="Proteomes" id="UP000708148"/>
    </source>
</evidence>
<evidence type="ECO:0000256" key="4">
    <source>
        <dbReference type="RuleBase" id="RU003953"/>
    </source>
</evidence>
<feature type="domain" description="Poly A polymerase head" evidence="6">
    <location>
        <begin position="112"/>
        <end position="251"/>
    </location>
</feature>
<dbReference type="PANTHER" id="PTHR43051">
    <property type="entry name" value="POLYNUCLEOTIDE ADENYLYLTRANSFERASE FAMILY PROTEIN"/>
    <property type="match status" value="1"/>
</dbReference>
<keyword evidence="4" id="KW-0694">RNA-binding</keyword>
<dbReference type="GO" id="GO:0003723">
    <property type="term" value="F:RNA binding"/>
    <property type="evidence" value="ECO:0007669"/>
    <property type="project" value="UniProtKB-KW"/>
</dbReference>
<keyword evidence="3" id="KW-0547">Nucleotide-binding</keyword>
<evidence type="ECO:0000256" key="2">
    <source>
        <dbReference type="ARBA" id="ARBA00022679"/>
    </source>
</evidence>
<evidence type="ECO:0000313" key="8">
    <source>
        <dbReference type="EMBL" id="CAD7701693.1"/>
    </source>
</evidence>
<dbReference type="Gene3D" id="1.10.3090.10">
    <property type="entry name" value="cca-adding enzyme, domain 2"/>
    <property type="match status" value="1"/>
</dbReference>
<dbReference type="SUPFAM" id="SSF81891">
    <property type="entry name" value="Poly A polymerase C-terminal region-like"/>
    <property type="match status" value="1"/>
</dbReference>
<evidence type="ECO:0000259" key="7">
    <source>
        <dbReference type="Pfam" id="PF12627"/>
    </source>
</evidence>
<dbReference type="GO" id="GO:0000166">
    <property type="term" value="F:nucleotide binding"/>
    <property type="evidence" value="ECO:0007669"/>
    <property type="project" value="UniProtKB-KW"/>
</dbReference>
<gene>
    <name evidence="8" type="ORF">OSTQU699_LOCUS7050</name>
</gene>
<dbReference type="SUPFAM" id="SSF81301">
    <property type="entry name" value="Nucleotidyltransferase"/>
    <property type="match status" value="1"/>
</dbReference>
<dbReference type="InterPro" id="IPR043519">
    <property type="entry name" value="NT_sf"/>
</dbReference>
<dbReference type="Pfam" id="PF12627">
    <property type="entry name" value="PolyA_pol_RNAbd"/>
    <property type="match status" value="1"/>
</dbReference>
<dbReference type="Pfam" id="PF01743">
    <property type="entry name" value="PolyA_pol"/>
    <property type="match status" value="1"/>
</dbReference>
<dbReference type="InterPro" id="IPR032828">
    <property type="entry name" value="PolyA_RNA-bd"/>
</dbReference>
<dbReference type="Gene3D" id="3.30.460.10">
    <property type="entry name" value="Beta Polymerase, domain 2"/>
    <property type="match status" value="1"/>
</dbReference>
<dbReference type="AlphaFoldDB" id="A0A8S1J2B9"/>
<dbReference type="InterPro" id="IPR052191">
    <property type="entry name" value="tRNA_ntf/polyA_polymerase_I"/>
</dbReference>
<accession>A0A8S1J2B9</accession>
<dbReference type="Proteomes" id="UP000708148">
    <property type="component" value="Unassembled WGS sequence"/>
</dbReference>
<feature type="domain" description="tRNA nucleotidyltransferase/poly(A) polymerase RNA and SrmB- binding" evidence="7">
    <location>
        <begin position="278"/>
        <end position="339"/>
    </location>
</feature>
<keyword evidence="2 4" id="KW-0808">Transferase</keyword>
<evidence type="ECO:0000256" key="1">
    <source>
        <dbReference type="ARBA" id="ARBA00007265"/>
    </source>
</evidence>
<comment type="caution">
    <text evidence="8">The sequence shown here is derived from an EMBL/GenBank/DDBJ whole genome shotgun (WGS) entry which is preliminary data.</text>
</comment>
<proteinExistence type="inferred from homology"/>
<comment type="similarity">
    <text evidence="1 4">Belongs to the tRNA nucleotidyltransferase/poly(A) polymerase family.</text>
</comment>
<sequence>MRPQWAQWALAYLWRQSLHHRCLPSLADCAPLPWRRATAPAHPAALPSCHGSQLHAVASPADDDAPAAGGERQPHECTARVIEDGEHPISYRAFSRAAWRVVMGIRQKGHEAYIVGGTIRDLLLQQEPKDYDILTSAEPKEVCRIFARANIIGKRFPICQVHMDGTVIEVSSFSTNVGVAPVDPAGFLADEQDRKRANSSTGRATEGWRDARRRNALSRDFTVNAFLYDPCSQLLFDYCDGLQDIKDRQLRTVGDPDESFSQDPARMLRAVRFAARVGLSIAEDTAKALMKRAADILCIPEARLQMEMHAILAHGHAARSVQIMWHLGVLDVVLPALARHLKRCNYPRSLDTCEGTMAVQILAAMDAEVTVRSPVVPSVYTALIACTLVMDNINLVKKKMKRLSHEELHGPHPKEGQVDPEVRRLRVLAAQPEASVFAHLVDATLRSLCTLGGYQVIPKAVQEQASRILTKSARGPEDNSGGPLDLDGIDSWDKPKRRKKVVKGEKLVASILAMEEWKWRESTNIGLPTDGLTVEATSARGSPRSSK</sequence>
<feature type="region of interest" description="Disordered" evidence="5">
    <location>
        <begin position="471"/>
        <end position="490"/>
    </location>
</feature>